<dbReference type="EMBL" id="JADEXG010000050">
    <property type="protein sequence ID" value="MBE9079212.1"/>
    <property type="molecule type" value="Genomic_DNA"/>
</dbReference>
<accession>A0A8J7AZE7</accession>
<keyword evidence="2" id="KW-1185">Reference proteome</keyword>
<evidence type="ECO:0000313" key="2">
    <source>
        <dbReference type="Proteomes" id="UP000636505"/>
    </source>
</evidence>
<protein>
    <submittedName>
        <fullName evidence="1">Uncharacterized protein</fullName>
    </submittedName>
</protein>
<reference evidence="1" key="1">
    <citation type="submission" date="2020-10" db="EMBL/GenBank/DDBJ databases">
        <authorList>
            <person name="Castelo-Branco R."/>
            <person name="Eusebio N."/>
            <person name="Adriana R."/>
            <person name="Vieira A."/>
            <person name="Brugerolle De Fraissinette N."/>
            <person name="Rezende De Castro R."/>
            <person name="Schneider M.P."/>
            <person name="Vasconcelos V."/>
            <person name="Leao P.N."/>
        </authorList>
    </citation>
    <scope>NUCLEOTIDE SEQUENCE</scope>
    <source>
        <strain evidence="1">LEGE 07310</strain>
    </source>
</reference>
<gene>
    <name evidence="1" type="ORF">IQ241_18225</name>
</gene>
<dbReference type="AlphaFoldDB" id="A0A8J7AZE7"/>
<name>A0A8J7AZE7_9CYAN</name>
<evidence type="ECO:0000313" key="1">
    <source>
        <dbReference type="EMBL" id="MBE9079212.1"/>
    </source>
</evidence>
<comment type="caution">
    <text evidence="1">The sequence shown here is derived from an EMBL/GenBank/DDBJ whole genome shotgun (WGS) entry which is preliminary data.</text>
</comment>
<dbReference type="Proteomes" id="UP000636505">
    <property type="component" value="Unassembled WGS sequence"/>
</dbReference>
<organism evidence="1 2">
    <name type="scientific">Vasconcelosia minhoensis LEGE 07310</name>
    <dbReference type="NCBI Taxonomy" id="915328"/>
    <lineage>
        <taxon>Bacteria</taxon>
        <taxon>Bacillati</taxon>
        <taxon>Cyanobacteriota</taxon>
        <taxon>Cyanophyceae</taxon>
        <taxon>Nodosilineales</taxon>
        <taxon>Cymatolegaceae</taxon>
        <taxon>Vasconcelosia</taxon>
        <taxon>Vasconcelosia minhoensis</taxon>
    </lineage>
</organism>
<sequence length="141" mass="16131">MVMQRVLIELPESVYRQLVRIAEETAQPIEALAAQSVISNLPPSADNASPELRLELLRMQTLETEALFEIAQAEVEPVDYRRQAELLEKNESALITESERQELSELRQAADQLMLCKAYAWSILRWRGQRVPTLQELSTPQ</sequence>
<dbReference type="RefSeq" id="WP_193909936.1">
    <property type="nucleotide sequence ID" value="NZ_JADEXG010000050.1"/>
</dbReference>
<proteinExistence type="predicted"/>